<dbReference type="Proteomes" id="UP000294746">
    <property type="component" value="Unassembled WGS sequence"/>
</dbReference>
<comment type="caution">
    <text evidence="2">The sequence shown here is derived from an EMBL/GenBank/DDBJ whole genome shotgun (WGS) entry which is preliminary data.</text>
</comment>
<dbReference type="RefSeq" id="WP_131849486.1">
    <property type="nucleotide sequence ID" value="NZ_SLXV01000036.1"/>
</dbReference>
<gene>
    <name evidence="2" type="ORF">EDD57_13635</name>
</gene>
<evidence type="ECO:0000313" key="2">
    <source>
        <dbReference type="EMBL" id="TCP64927.1"/>
    </source>
</evidence>
<sequence length="69" mass="8313">MEKSTMHDEIHTNLVSIQSWMQFRSQYLYNWRPSQFGSPVSMHRSGERYHSLWESPESPQSPWIDVKDE</sequence>
<keyword evidence="3" id="KW-1185">Reference proteome</keyword>
<reference evidence="2 3" key="1">
    <citation type="submission" date="2019-03" db="EMBL/GenBank/DDBJ databases">
        <title>Genomic Encyclopedia of Type Strains, Phase IV (KMG-IV): sequencing the most valuable type-strain genomes for metagenomic binning, comparative biology and taxonomic classification.</title>
        <authorList>
            <person name="Goeker M."/>
        </authorList>
    </citation>
    <scope>NUCLEOTIDE SEQUENCE [LARGE SCALE GENOMIC DNA]</scope>
    <source>
        <strain evidence="2 3">DSM 46831</strain>
    </source>
</reference>
<organism evidence="2 3">
    <name type="scientific">Baia soyae</name>
    <dbReference type="NCBI Taxonomy" id="1544746"/>
    <lineage>
        <taxon>Bacteria</taxon>
        <taxon>Bacillati</taxon>
        <taxon>Bacillota</taxon>
        <taxon>Bacilli</taxon>
        <taxon>Bacillales</taxon>
        <taxon>Thermoactinomycetaceae</taxon>
        <taxon>Baia</taxon>
    </lineage>
</organism>
<feature type="region of interest" description="Disordered" evidence="1">
    <location>
        <begin position="49"/>
        <end position="69"/>
    </location>
</feature>
<dbReference type="EMBL" id="SLXV01000036">
    <property type="protein sequence ID" value="TCP64927.1"/>
    <property type="molecule type" value="Genomic_DNA"/>
</dbReference>
<evidence type="ECO:0000256" key="1">
    <source>
        <dbReference type="SAM" id="MobiDB-lite"/>
    </source>
</evidence>
<dbReference type="OrthoDB" id="2989714at2"/>
<protein>
    <submittedName>
        <fullName evidence="2">Uncharacterized protein</fullName>
    </submittedName>
</protein>
<evidence type="ECO:0000313" key="3">
    <source>
        <dbReference type="Proteomes" id="UP000294746"/>
    </source>
</evidence>
<dbReference type="AlphaFoldDB" id="A0A4R2RR64"/>
<accession>A0A4R2RR64</accession>
<name>A0A4R2RR64_9BACL</name>
<proteinExistence type="predicted"/>